<keyword evidence="4" id="KW-1185">Reference proteome</keyword>
<dbReference type="Pfam" id="PF05553">
    <property type="entry name" value="DUF761"/>
    <property type="match status" value="1"/>
</dbReference>
<evidence type="ECO:0000313" key="3">
    <source>
        <dbReference type="EMBL" id="OMO76976.1"/>
    </source>
</evidence>
<dbReference type="OMA" id="HPQSFNA"/>
<dbReference type="PANTHER" id="PTHR34947:SF4">
    <property type="entry name" value="TRANSMEMBRANE PROTEIN"/>
    <property type="match status" value="1"/>
</dbReference>
<reference evidence="3 4" key="1">
    <citation type="submission" date="2013-09" db="EMBL/GenBank/DDBJ databases">
        <title>Corchorus capsularis genome sequencing.</title>
        <authorList>
            <person name="Alam M."/>
            <person name="Haque M.S."/>
            <person name="Islam M.S."/>
            <person name="Emdad E.M."/>
            <person name="Islam M.M."/>
            <person name="Ahmed B."/>
            <person name="Halim A."/>
            <person name="Hossen Q.M.M."/>
            <person name="Hossain M.Z."/>
            <person name="Ahmed R."/>
            <person name="Khan M.M."/>
            <person name="Islam R."/>
            <person name="Rashid M.M."/>
            <person name="Khan S.A."/>
            <person name="Rahman M.S."/>
            <person name="Alam M."/>
        </authorList>
    </citation>
    <scope>NUCLEOTIDE SEQUENCE [LARGE SCALE GENOMIC DNA]</scope>
    <source>
        <strain evidence="4">cv. CVL-1</strain>
        <tissue evidence="3">Whole seedling</tissue>
    </source>
</reference>
<organism evidence="3 4">
    <name type="scientific">Corchorus capsularis</name>
    <name type="common">Jute</name>
    <dbReference type="NCBI Taxonomy" id="210143"/>
    <lineage>
        <taxon>Eukaryota</taxon>
        <taxon>Viridiplantae</taxon>
        <taxon>Streptophyta</taxon>
        <taxon>Embryophyta</taxon>
        <taxon>Tracheophyta</taxon>
        <taxon>Spermatophyta</taxon>
        <taxon>Magnoliopsida</taxon>
        <taxon>eudicotyledons</taxon>
        <taxon>Gunneridae</taxon>
        <taxon>Pentapetalae</taxon>
        <taxon>rosids</taxon>
        <taxon>malvids</taxon>
        <taxon>Malvales</taxon>
        <taxon>Malvaceae</taxon>
        <taxon>Grewioideae</taxon>
        <taxon>Apeibeae</taxon>
        <taxon>Corchorus</taxon>
    </lineage>
</organism>
<proteinExistence type="predicted"/>
<dbReference type="OrthoDB" id="1303733at2759"/>
<name>A0A1R3I310_COCAP</name>
<evidence type="ECO:0000256" key="1">
    <source>
        <dbReference type="SAM" id="MobiDB-lite"/>
    </source>
</evidence>
<keyword evidence="2" id="KW-1133">Transmembrane helix</keyword>
<dbReference type="InterPro" id="IPR008480">
    <property type="entry name" value="DUF761_pln"/>
</dbReference>
<protein>
    <submittedName>
        <fullName evidence="3">Uncharacterized protein</fullName>
    </submittedName>
</protein>
<feature type="region of interest" description="Disordered" evidence="1">
    <location>
        <begin position="162"/>
        <end position="196"/>
    </location>
</feature>
<accession>A0A1R3I310</accession>
<feature type="transmembrane region" description="Helical" evidence="2">
    <location>
        <begin position="21"/>
        <end position="40"/>
    </location>
</feature>
<sequence length="225" mass="25466">MSMDGVYEEKQWRLIGKSHRLLIKKSLQLVVSVALLSILVCHSNSTYYDYSLFPHSFNVYLSTFLFSFFTHTLERKYMFLLCNGILAFLAKTSLSNSSSLSPPDFGCQISTPIPMEANSASFTDEGPALVTEGEVVDEYFGMEEEEEEDESEVSVIVEDEEQQLGGDQSGSNLVISQQQQEEEEDGIANEEVSSTDELNRKVEEFIRKMKEEIRIEAQQQLITAL</sequence>
<dbReference type="Proteomes" id="UP000188268">
    <property type="component" value="Unassembled WGS sequence"/>
</dbReference>
<keyword evidence="2" id="KW-0812">Transmembrane</keyword>
<dbReference type="PANTHER" id="PTHR34947">
    <property type="entry name" value="TRANSMEMBRANE PROTEIN"/>
    <property type="match status" value="1"/>
</dbReference>
<evidence type="ECO:0000256" key="2">
    <source>
        <dbReference type="SAM" id="Phobius"/>
    </source>
</evidence>
<comment type="caution">
    <text evidence="3">The sequence shown here is derived from an EMBL/GenBank/DDBJ whole genome shotgun (WGS) entry which is preliminary data.</text>
</comment>
<feature type="compositionally biased region" description="Polar residues" evidence="1">
    <location>
        <begin position="165"/>
        <end position="179"/>
    </location>
</feature>
<dbReference type="AlphaFoldDB" id="A0A1R3I310"/>
<feature type="transmembrane region" description="Helical" evidence="2">
    <location>
        <begin position="52"/>
        <end position="70"/>
    </location>
</feature>
<keyword evidence="2" id="KW-0472">Membrane</keyword>
<evidence type="ECO:0000313" key="4">
    <source>
        <dbReference type="Proteomes" id="UP000188268"/>
    </source>
</evidence>
<dbReference type="EMBL" id="AWWV01010836">
    <property type="protein sequence ID" value="OMO76976.1"/>
    <property type="molecule type" value="Genomic_DNA"/>
</dbReference>
<gene>
    <name evidence="3" type="ORF">CCACVL1_15269</name>
</gene>
<dbReference type="Gramene" id="OMO76976">
    <property type="protein sequence ID" value="OMO76976"/>
    <property type="gene ID" value="CCACVL1_15269"/>
</dbReference>